<keyword evidence="2" id="KW-1185">Reference proteome</keyword>
<dbReference type="KEGG" id="dpx:DAPPUDRAFT_277091"/>
<name>E9I675_DAPPU</name>
<dbReference type="InParanoid" id="E9I675"/>
<dbReference type="HOGENOM" id="CLU_3038320_0_0_1"/>
<dbReference type="STRING" id="6669.E9I675"/>
<evidence type="ECO:0000313" key="2">
    <source>
        <dbReference type="Proteomes" id="UP000000305"/>
    </source>
</evidence>
<dbReference type="EMBL" id="GL736226">
    <property type="protein sequence ID" value="EFX60505.1"/>
    <property type="molecule type" value="Genomic_DNA"/>
</dbReference>
<dbReference type="Proteomes" id="UP000000305">
    <property type="component" value="Unassembled WGS sequence"/>
</dbReference>
<protein>
    <submittedName>
        <fullName evidence="1">Uncharacterized protein</fullName>
    </submittedName>
</protein>
<gene>
    <name evidence="1" type="ORF">DAPPUDRAFT_277091</name>
</gene>
<dbReference type="OrthoDB" id="6275838at2759"/>
<feature type="non-terminal residue" evidence="1">
    <location>
        <position position="1"/>
    </location>
</feature>
<proteinExistence type="predicted"/>
<evidence type="ECO:0000313" key="1">
    <source>
        <dbReference type="EMBL" id="EFX60505.1"/>
    </source>
</evidence>
<accession>E9I675</accession>
<dbReference type="AlphaFoldDB" id="E9I675"/>
<organism evidence="1 2">
    <name type="scientific">Daphnia pulex</name>
    <name type="common">Water flea</name>
    <dbReference type="NCBI Taxonomy" id="6669"/>
    <lineage>
        <taxon>Eukaryota</taxon>
        <taxon>Metazoa</taxon>
        <taxon>Ecdysozoa</taxon>
        <taxon>Arthropoda</taxon>
        <taxon>Crustacea</taxon>
        <taxon>Branchiopoda</taxon>
        <taxon>Diplostraca</taxon>
        <taxon>Cladocera</taxon>
        <taxon>Anomopoda</taxon>
        <taxon>Daphniidae</taxon>
        <taxon>Daphnia</taxon>
    </lineage>
</organism>
<reference evidence="1 2" key="1">
    <citation type="journal article" date="2011" name="Science">
        <title>The ecoresponsive genome of Daphnia pulex.</title>
        <authorList>
            <person name="Colbourne J.K."/>
            <person name="Pfrender M.E."/>
            <person name="Gilbert D."/>
            <person name="Thomas W.K."/>
            <person name="Tucker A."/>
            <person name="Oakley T.H."/>
            <person name="Tokishita S."/>
            <person name="Aerts A."/>
            <person name="Arnold G.J."/>
            <person name="Basu M.K."/>
            <person name="Bauer D.J."/>
            <person name="Caceres C.E."/>
            <person name="Carmel L."/>
            <person name="Casola C."/>
            <person name="Choi J.H."/>
            <person name="Detter J.C."/>
            <person name="Dong Q."/>
            <person name="Dusheyko S."/>
            <person name="Eads B.D."/>
            <person name="Frohlich T."/>
            <person name="Geiler-Samerotte K.A."/>
            <person name="Gerlach D."/>
            <person name="Hatcher P."/>
            <person name="Jogdeo S."/>
            <person name="Krijgsveld J."/>
            <person name="Kriventseva E.V."/>
            <person name="Kultz D."/>
            <person name="Laforsch C."/>
            <person name="Lindquist E."/>
            <person name="Lopez J."/>
            <person name="Manak J.R."/>
            <person name="Muller J."/>
            <person name="Pangilinan J."/>
            <person name="Patwardhan R.P."/>
            <person name="Pitluck S."/>
            <person name="Pritham E.J."/>
            <person name="Rechtsteiner A."/>
            <person name="Rho M."/>
            <person name="Rogozin I.B."/>
            <person name="Sakarya O."/>
            <person name="Salamov A."/>
            <person name="Schaack S."/>
            <person name="Shapiro H."/>
            <person name="Shiga Y."/>
            <person name="Skalitzky C."/>
            <person name="Smith Z."/>
            <person name="Souvorov A."/>
            <person name="Sung W."/>
            <person name="Tang Z."/>
            <person name="Tsuchiya D."/>
            <person name="Tu H."/>
            <person name="Vos H."/>
            <person name="Wang M."/>
            <person name="Wolf Y.I."/>
            <person name="Yamagata H."/>
            <person name="Yamada T."/>
            <person name="Ye Y."/>
            <person name="Shaw J.R."/>
            <person name="Andrews J."/>
            <person name="Crease T.J."/>
            <person name="Tang H."/>
            <person name="Lucas S.M."/>
            <person name="Robertson H.M."/>
            <person name="Bork P."/>
            <person name="Koonin E.V."/>
            <person name="Zdobnov E.M."/>
            <person name="Grigoriev I.V."/>
            <person name="Lynch M."/>
            <person name="Boore J.L."/>
        </authorList>
    </citation>
    <scope>NUCLEOTIDE SEQUENCE [LARGE SCALE GENOMIC DNA]</scope>
</reference>
<sequence length="55" mass="6009">MEGTVEFTADSLRLDILELARTGNKLLSVAGRPDWMCQAVEVADPITFTTPDTVL</sequence>